<keyword evidence="1" id="KW-0812">Transmembrane</keyword>
<dbReference type="SUPFAM" id="SSF53756">
    <property type="entry name" value="UDP-Glycosyltransferase/glycogen phosphorylase"/>
    <property type="match status" value="1"/>
</dbReference>
<reference evidence="3" key="1">
    <citation type="submission" date="2019-08" db="EMBL/GenBank/DDBJ databases">
        <authorList>
            <person name="Kucharzyk K."/>
            <person name="Murdoch R.W."/>
            <person name="Higgins S."/>
            <person name="Loffler F."/>
        </authorList>
    </citation>
    <scope>NUCLEOTIDE SEQUENCE</scope>
</reference>
<evidence type="ECO:0000259" key="2">
    <source>
        <dbReference type="Pfam" id="PF00534"/>
    </source>
</evidence>
<comment type="caution">
    <text evidence="3">The sequence shown here is derived from an EMBL/GenBank/DDBJ whole genome shotgun (WGS) entry which is preliminary data.</text>
</comment>
<dbReference type="AlphaFoldDB" id="A0A644TPM9"/>
<name>A0A644TPM9_9ZZZZ</name>
<dbReference type="Pfam" id="PF00534">
    <property type="entry name" value="Glycos_transf_1"/>
    <property type="match status" value="1"/>
</dbReference>
<keyword evidence="1" id="KW-1133">Transmembrane helix</keyword>
<dbReference type="InterPro" id="IPR001296">
    <property type="entry name" value="Glyco_trans_1"/>
</dbReference>
<dbReference type="GO" id="GO:0016757">
    <property type="term" value="F:glycosyltransferase activity"/>
    <property type="evidence" value="ECO:0007669"/>
    <property type="project" value="InterPro"/>
</dbReference>
<sequence>MKKALFIVFGGTNKPSSRYRVFQFLNHIPEEVDLQYKILSTPQKSATRNFPRFLRGVVHAFNLVMFYFLISYYCIRWADKVFIQKTILPKVVISLLIINRTPFIYDFDDAIYMPFSTQKNSRKRRSKIEALIFQLKNAETVIAGNRVLQEYALQFRSECEVIPTVIDLETYCVQANIQSFNFTIGWIGTSQNLVFLDQIEHPLRVLRQEFPQLNLLVICDKPYKLDDMVINKTWGKETEIDDMLLMDIGIMPLSDDEWTRGKCSFKAIQYMALGIPTIVSPIGMNAEVIEDGVNGYWATTEDEWIIKLRNIIVNPSLRQTFSTRGRKKAEKNYSLQVWLTRWYQLLLAKRT</sequence>
<feature type="transmembrane region" description="Helical" evidence="1">
    <location>
        <begin position="53"/>
        <end position="75"/>
    </location>
</feature>
<accession>A0A644TPM9</accession>
<evidence type="ECO:0000313" key="3">
    <source>
        <dbReference type="EMBL" id="MPL68903.1"/>
    </source>
</evidence>
<evidence type="ECO:0000256" key="1">
    <source>
        <dbReference type="SAM" id="Phobius"/>
    </source>
</evidence>
<keyword evidence="1" id="KW-0472">Membrane</keyword>
<feature type="domain" description="Glycosyl transferase family 1" evidence="2">
    <location>
        <begin position="234"/>
        <end position="327"/>
    </location>
</feature>
<dbReference type="EMBL" id="VSSQ01000044">
    <property type="protein sequence ID" value="MPL68903.1"/>
    <property type="molecule type" value="Genomic_DNA"/>
</dbReference>
<gene>
    <name evidence="3" type="ORF">SDC9_14636</name>
</gene>
<dbReference type="Gene3D" id="3.40.50.2000">
    <property type="entry name" value="Glycogen Phosphorylase B"/>
    <property type="match status" value="1"/>
</dbReference>
<dbReference type="CDD" id="cd03801">
    <property type="entry name" value="GT4_PimA-like"/>
    <property type="match status" value="1"/>
</dbReference>
<organism evidence="3">
    <name type="scientific">bioreactor metagenome</name>
    <dbReference type="NCBI Taxonomy" id="1076179"/>
    <lineage>
        <taxon>unclassified sequences</taxon>
        <taxon>metagenomes</taxon>
        <taxon>ecological metagenomes</taxon>
    </lineage>
</organism>
<proteinExistence type="predicted"/>
<protein>
    <recommendedName>
        <fullName evidence="2">Glycosyl transferase family 1 domain-containing protein</fullName>
    </recommendedName>
</protein>